<evidence type="ECO:0000313" key="7">
    <source>
        <dbReference type="Proteomes" id="UP000184159"/>
    </source>
</evidence>
<evidence type="ECO:0000313" key="6">
    <source>
        <dbReference type="EMBL" id="SHF14445.1"/>
    </source>
</evidence>
<dbReference type="PANTHER" id="PTHR34501:SF2">
    <property type="entry name" value="OUTER MEMBRANE PORIN F-RELATED"/>
    <property type="match status" value="1"/>
</dbReference>
<keyword evidence="3" id="KW-0472">Membrane</keyword>
<dbReference type="Pfam" id="PF00267">
    <property type="entry name" value="Porin_1"/>
    <property type="match status" value="1"/>
</dbReference>
<dbReference type="CDD" id="cd00342">
    <property type="entry name" value="gram_neg_porins"/>
    <property type="match status" value="1"/>
</dbReference>
<name>A0A1M4Z8X7_VIBGA</name>
<dbReference type="PANTHER" id="PTHR34501">
    <property type="entry name" value="PROTEIN YDDL-RELATED"/>
    <property type="match status" value="1"/>
</dbReference>
<evidence type="ECO:0000256" key="3">
    <source>
        <dbReference type="ARBA" id="ARBA00023136"/>
    </source>
</evidence>
<dbReference type="InterPro" id="IPR023614">
    <property type="entry name" value="Porin_dom_sf"/>
</dbReference>
<dbReference type="GO" id="GO:0009279">
    <property type="term" value="C:cell outer membrane"/>
    <property type="evidence" value="ECO:0007669"/>
    <property type="project" value="UniProtKB-SubCell"/>
</dbReference>
<evidence type="ECO:0000256" key="2">
    <source>
        <dbReference type="ARBA" id="ARBA00022729"/>
    </source>
</evidence>
<dbReference type="InterPro" id="IPR001702">
    <property type="entry name" value="Porin_Gram-ve"/>
</dbReference>
<evidence type="ECO:0000256" key="4">
    <source>
        <dbReference type="SAM" id="MobiDB-lite"/>
    </source>
</evidence>
<sequence length="384" mass="42065">MNIKLNTLAVTISLVFIAPQLQAYQLIKDNDNDVKLTGMAYAGHFFGNEKNSANYGSNNFLRFGVDAKTAIDEKLTAIGRYEAQFKLNNPDSEQNFASNVNSSDNRNAGDAQGTNIRTRLIFIGLGVKDIGTFTFGRQWSPNADTFTGWTDIGYTDGYTGAALGLGTDRFASARASDVLKYSGVFGKAHILASYKFKTKRDTSTLDKDNSAYNLAMTYDLPMHMSVGAGFINGNRPQSTAGVSTSDPKLYLTGLKYDDSSWYAAVTASKGTNFLTNGVDHKGIETALRYTFTNGFGLLTTWEKQTVDVNGESLDSHNSTTLGAIYNFNQHLSVSFEYRINSLDKNAWDPAAVRAYGDYSKTSGSYNSEAVDAADDYQFAVKYLF</sequence>
<keyword evidence="2 5" id="KW-0732">Signal</keyword>
<dbReference type="Gene3D" id="2.40.160.10">
    <property type="entry name" value="Porin"/>
    <property type="match status" value="1"/>
</dbReference>
<dbReference type="EMBL" id="FQUH01000006">
    <property type="protein sequence ID" value="SHF14445.1"/>
    <property type="molecule type" value="Genomic_DNA"/>
</dbReference>
<keyword evidence="7" id="KW-1185">Reference proteome</keyword>
<feature type="region of interest" description="Disordered" evidence="4">
    <location>
        <begin position="90"/>
        <end position="111"/>
    </location>
</feature>
<gene>
    <name evidence="6" type="ORF">SAMN02745781_01520</name>
</gene>
<comment type="subcellular location">
    <subcellularLocation>
        <location evidence="1">Cell outer membrane</location>
        <topology evidence="1">Multi-pass membrane protein</topology>
    </subcellularLocation>
</comment>
<dbReference type="InterPro" id="IPR033900">
    <property type="entry name" value="Gram_neg_porin_domain"/>
</dbReference>
<evidence type="ECO:0000256" key="1">
    <source>
        <dbReference type="ARBA" id="ARBA00004571"/>
    </source>
</evidence>
<proteinExistence type="predicted"/>
<accession>A0A1M4Z8X7</accession>
<dbReference type="SUPFAM" id="SSF56935">
    <property type="entry name" value="Porins"/>
    <property type="match status" value="1"/>
</dbReference>
<organism evidence="6 7">
    <name type="scientific">Vibrio gazogenes DSM 21264 = NBRC 103151</name>
    <dbReference type="NCBI Taxonomy" id="1123492"/>
    <lineage>
        <taxon>Bacteria</taxon>
        <taxon>Pseudomonadati</taxon>
        <taxon>Pseudomonadota</taxon>
        <taxon>Gammaproteobacteria</taxon>
        <taxon>Vibrionales</taxon>
        <taxon>Vibrionaceae</taxon>
        <taxon>Vibrio</taxon>
    </lineage>
</organism>
<dbReference type="RefSeq" id="WP_072957575.1">
    <property type="nucleotide sequence ID" value="NZ_FQUH01000006.1"/>
</dbReference>
<dbReference type="GO" id="GO:0034220">
    <property type="term" value="P:monoatomic ion transmembrane transport"/>
    <property type="evidence" value="ECO:0007669"/>
    <property type="project" value="InterPro"/>
</dbReference>
<reference evidence="7" key="1">
    <citation type="submission" date="2016-11" db="EMBL/GenBank/DDBJ databases">
        <authorList>
            <person name="Varghese N."/>
            <person name="Submissions S."/>
        </authorList>
    </citation>
    <scope>NUCLEOTIDE SEQUENCE [LARGE SCALE GENOMIC DNA]</scope>
    <source>
        <strain evidence="7">DSM 21264</strain>
    </source>
</reference>
<feature type="signal peptide" evidence="5">
    <location>
        <begin position="1"/>
        <end position="23"/>
    </location>
</feature>
<evidence type="ECO:0000256" key="5">
    <source>
        <dbReference type="SAM" id="SignalP"/>
    </source>
</evidence>
<feature type="chain" id="PRO_5012183405" evidence="5">
    <location>
        <begin position="24"/>
        <end position="384"/>
    </location>
</feature>
<dbReference type="InterPro" id="IPR050298">
    <property type="entry name" value="Gram-neg_bact_OMP"/>
</dbReference>
<dbReference type="Proteomes" id="UP000184159">
    <property type="component" value="Unassembled WGS sequence"/>
</dbReference>
<dbReference type="GO" id="GO:0015288">
    <property type="term" value="F:porin activity"/>
    <property type="evidence" value="ECO:0007669"/>
    <property type="project" value="InterPro"/>
</dbReference>
<protein>
    <submittedName>
        <fullName evidence="6">Outer membrane protein (Porin)</fullName>
    </submittedName>
</protein>
<dbReference type="AlphaFoldDB" id="A0A1M4Z8X7"/>